<comment type="caution">
    <text evidence="3">The sequence shown here is derived from an EMBL/GenBank/DDBJ whole genome shotgun (WGS) entry which is preliminary data.</text>
</comment>
<keyword evidence="1" id="KW-0732">Signal</keyword>
<dbReference type="SUPFAM" id="SSF50956">
    <property type="entry name" value="Thermostable phytase (3-phytase)"/>
    <property type="match status" value="1"/>
</dbReference>
<feature type="domain" description="Phytase-like" evidence="2">
    <location>
        <begin position="68"/>
        <end position="304"/>
    </location>
</feature>
<dbReference type="RefSeq" id="WP_285672685.1">
    <property type="nucleotide sequence ID" value="NZ_BSYI01000025.1"/>
</dbReference>
<organism evidence="3 4">
    <name type="scientific">Paralimibaculum aggregatum</name>
    <dbReference type="NCBI Taxonomy" id="3036245"/>
    <lineage>
        <taxon>Bacteria</taxon>
        <taxon>Pseudomonadati</taxon>
        <taxon>Pseudomonadota</taxon>
        <taxon>Alphaproteobacteria</taxon>
        <taxon>Rhodobacterales</taxon>
        <taxon>Paracoccaceae</taxon>
        <taxon>Paralimibaculum</taxon>
    </lineage>
</organism>
<dbReference type="InterPro" id="IPR027372">
    <property type="entry name" value="Phytase-like_dom"/>
</dbReference>
<name>A0ABQ6LN23_9RHOB</name>
<evidence type="ECO:0000256" key="1">
    <source>
        <dbReference type="SAM" id="SignalP"/>
    </source>
</evidence>
<feature type="chain" id="PRO_5046224661" evidence="1">
    <location>
        <begin position="22"/>
        <end position="319"/>
    </location>
</feature>
<proteinExistence type="predicted"/>
<dbReference type="Pfam" id="PF13449">
    <property type="entry name" value="Phytase-like"/>
    <property type="match status" value="1"/>
</dbReference>
<accession>A0ABQ6LN23</accession>
<dbReference type="InterPro" id="IPR014567">
    <property type="entry name" value="UCP031900"/>
</dbReference>
<evidence type="ECO:0000313" key="3">
    <source>
        <dbReference type="EMBL" id="GMG83861.1"/>
    </source>
</evidence>
<evidence type="ECO:0000259" key="2">
    <source>
        <dbReference type="Pfam" id="PF13449"/>
    </source>
</evidence>
<keyword evidence="4" id="KW-1185">Reference proteome</keyword>
<sequence length="319" mass="33587">MSRRRAAALAAALAVAAPTVAAPAAAEDLAAHGRDFRLTAEPVALGPGDLHGRVQLVGAWKLRGRDAAFGGISGLLIEGERFLAVTDRGSWITARFTPAADEILSGARIAPILDAEGRALPAETGTDAESLARSGETVFVSFEKDQRIARHLGAGRVGDEIRPPGASELDGNAGLEALTALPDGRLLVLAEDRRSGGFPYWILGPEGVEAEGRLPVLTKHDITAAAIGPDGMLYIAQRHYSFADGVSLRLLRYGLDDEGRPLPESATRLAAFDSASGIDNMEGLALTEGPEGSIILWLISDDNFNPAQRTLLLAFRLDG</sequence>
<dbReference type="EMBL" id="BSYI01000025">
    <property type="protein sequence ID" value="GMG83861.1"/>
    <property type="molecule type" value="Genomic_DNA"/>
</dbReference>
<protein>
    <submittedName>
        <fullName evidence="3">Esterase-like activity of phytase family protein</fullName>
    </submittedName>
</protein>
<dbReference type="Proteomes" id="UP001239909">
    <property type="component" value="Unassembled WGS sequence"/>
</dbReference>
<dbReference type="PIRSF" id="PIRSF031900">
    <property type="entry name" value="UCP031900"/>
    <property type="match status" value="1"/>
</dbReference>
<reference evidence="3 4" key="1">
    <citation type="submission" date="2023-04" db="EMBL/GenBank/DDBJ databases">
        <title>Marinoamorphus aggregata gen. nov., sp. Nov., isolate from tissue of brittle star Ophioplocus japonicus.</title>
        <authorList>
            <person name="Kawano K."/>
            <person name="Sawayama S."/>
            <person name="Nakagawa S."/>
        </authorList>
    </citation>
    <scope>NUCLEOTIDE SEQUENCE [LARGE SCALE GENOMIC DNA]</scope>
    <source>
        <strain evidence="3 4">NKW23</strain>
    </source>
</reference>
<feature type="signal peptide" evidence="1">
    <location>
        <begin position="1"/>
        <end position="21"/>
    </location>
</feature>
<gene>
    <name evidence="3" type="ORF">LNKW23_30750</name>
</gene>
<evidence type="ECO:0000313" key="4">
    <source>
        <dbReference type="Proteomes" id="UP001239909"/>
    </source>
</evidence>